<accession>A0A2M7EIY6</accession>
<evidence type="ECO:0000313" key="2">
    <source>
        <dbReference type="EMBL" id="PIV70536.1"/>
    </source>
</evidence>
<name>A0A2M7EIY6_9BACT</name>
<keyword evidence="1" id="KW-0472">Membrane</keyword>
<protein>
    <submittedName>
        <fullName evidence="2">Uncharacterized protein</fullName>
    </submittedName>
</protein>
<dbReference type="EMBL" id="PFEV01000220">
    <property type="protein sequence ID" value="PIV70536.1"/>
    <property type="molecule type" value="Genomic_DNA"/>
</dbReference>
<sequence length="127" mass="14538">VDDLLTALWISGLNVAISFWFVTFIKKPKFLRNPLLWTAIMFVSTYGYLAATKQMYHKNNTFMHVDKVLVGLVLGTLVWLLGIGIDKLIRKYNNGKVLFFYQKVIVPLFLLLATSGLFAVLIKNIRI</sequence>
<dbReference type="Proteomes" id="UP000228762">
    <property type="component" value="Unassembled WGS sequence"/>
</dbReference>
<evidence type="ECO:0000313" key="3">
    <source>
        <dbReference type="Proteomes" id="UP000228762"/>
    </source>
</evidence>
<comment type="caution">
    <text evidence="2">The sequence shown here is derived from an EMBL/GenBank/DDBJ whole genome shotgun (WGS) entry which is preliminary data.</text>
</comment>
<dbReference type="AlphaFoldDB" id="A0A2M7EIY6"/>
<feature type="transmembrane region" description="Helical" evidence="1">
    <location>
        <begin position="6"/>
        <end position="23"/>
    </location>
</feature>
<keyword evidence="1" id="KW-0812">Transmembrane</keyword>
<feature type="transmembrane region" description="Helical" evidence="1">
    <location>
        <begin position="68"/>
        <end position="85"/>
    </location>
</feature>
<feature type="non-terminal residue" evidence="2">
    <location>
        <position position="1"/>
    </location>
</feature>
<organism evidence="2 3">
    <name type="scientific">Candidatus Roizmanbacteria bacterium CG17_big_fil_post_rev_8_21_14_2_50_39_7</name>
    <dbReference type="NCBI Taxonomy" id="1974858"/>
    <lineage>
        <taxon>Bacteria</taxon>
        <taxon>Candidatus Roizmaniibacteriota</taxon>
    </lineage>
</organism>
<evidence type="ECO:0000256" key="1">
    <source>
        <dbReference type="SAM" id="Phobius"/>
    </source>
</evidence>
<reference evidence="3" key="1">
    <citation type="submission" date="2017-09" db="EMBL/GenBank/DDBJ databases">
        <title>Depth-based differentiation of microbial function through sediment-hosted aquifers and enrichment of novel symbionts in the deep terrestrial subsurface.</title>
        <authorList>
            <person name="Probst A.J."/>
            <person name="Ladd B."/>
            <person name="Jarett J.K."/>
            <person name="Geller-Mcgrath D.E."/>
            <person name="Sieber C.M.K."/>
            <person name="Emerson J.B."/>
            <person name="Anantharaman K."/>
            <person name="Thomas B.C."/>
            <person name="Malmstrom R."/>
            <person name="Stieglmeier M."/>
            <person name="Klingl A."/>
            <person name="Woyke T."/>
            <person name="Ryan C.M."/>
            <person name="Banfield J.F."/>
        </authorList>
    </citation>
    <scope>NUCLEOTIDE SEQUENCE [LARGE SCALE GENOMIC DNA]</scope>
</reference>
<proteinExistence type="predicted"/>
<gene>
    <name evidence="2" type="ORF">COW57_04760</name>
</gene>
<feature type="transmembrane region" description="Helical" evidence="1">
    <location>
        <begin position="97"/>
        <end position="122"/>
    </location>
</feature>
<keyword evidence="1" id="KW-1133">Transmembrane helix</keyword>
<feature type="transmembrane region" description="Helical" evidence="1">
    <location>
        <begin position="35"/>
        <end position="56"/>
    </location>
</feature>